<comment type="caution">
    <text evidence="1">The sequence shown here is derived from an EMBL/GenBank/DDBJ whole genome shotgun (WGS) entry which is preliminary data.</text>
</comment>
<dbReference type="AlphaFoldDB" id="A0AAW7MK89"/>
<evidence type="ECO:0000313" key="3">
    <source>
        <dbReference type="Proteomes" id="UP001172788"/>
    </source>
</evidence>
<dbReference type="Proteomes" id="UP001172788">
    <property type="component" value="Unassembled WGS sequence"/>
</dbReference>
<sequence length="67" mass="7326">MNWIELDRTGSNRIELASRCAKTNVRGHGLTRFARAIAARRTILRRPGHIIIDDSGMAAPCPSLGPS</sequence>
<keyword evidence="3" id="KW-1185">Reference proteome</keyword>
<evidence type="ECO:0008006" key="5">
    <source>
        <dbReference type="Google" id="ProtNLM"/>
    </source>
</evidence>
<accession>A0AAW7MK89</accession>
<evidence type="ECO:0000313" key="2">
    <source>
        <dbReference type="EMBL" id="MDN4577831.1"/>
    </source>
</evidence>
<evidence type="ECO:0000313" key="1">
    <source>
        <dbReference type="EMBL" id="MDN4573026.1"/>
    </source>
</evidence>
<proteinExistence type="predicted"/>
<name>A0AAW7MK89_9BURK</name>
<organism evidence="1 4">
    <name type="scientific">Pandoraea cepalis</name>
    <dbReference type="NCBI Taxonomy" id="2508294"/>
    <lineage>
        <taxon>Bacteria</taxon>
        <taxon>Pseudomonadati</taxon>
        <taxon>Pseudomonadota</taxon>
        <taxon>Betaproteobacteria</taxon>
        <taxon>Burkholderiales</taxon>
        <taxon>Burkholderiaceae</taxon>
        <taxon>Pandoraea</taxon>
    </lineage>
</organism>
<dbReference type="EMBL" id="QAID01000034">
    <property type="protein sequence ID" value="MDN4577831.1"/>
    <property type="molecule type" value="Genomic_DNA"/>
</dbReference>
<gene>
    <name evidence="1" type="ORF">DBA34_07120</name>
    <name evidence="2" type="ORF">DBB29_06845</name>
</gene>
<reference evidence="1" key="1">
    <citation type="submission" date="2018-04" db="EMBL/GenBank/DDBJ databases">
        <authorList>
            <person name="Jy Z."/>
        </authorList>
    </citation>
    <scope>NUCLEOTIDE SEQUENCE</scope>
    <source>
        <strain evidence="2">AS13</strain>
        <strain evidence="1">LA18</strain>
    </source>
</reference>
<dbReference type="EMBL" id="QAIC01000033">
    <property type="protein sequence ID" value="MDN4573026.1"/>
    <property type="molecule type" value="Genomic_DNA"/>
</dbReference>
<dbReference type="Proteomes" id="UP001172791">
    <property type="component" value="Unassembled WGS sequence"/>
</dbReference>
<protein>
    <recommendedName>
        <fullName evidence="5">Transposase</fullName>
    </recommendedName>
</protein>
<evidence type="ECO:0000313" key="4">
    <source>
        <dbReference type="Proteomes" id="UP001172791"/>
    </source>
</evidence>